<protein>
    <recommendedName>
        <fullName evidence="4">Secreted protein</fullName>
    </recommendedName>
</protein>
<organism evidence="2 3">
    <name type="scientific">Duffyella gerundensis</name>
    <dbReference type="NCBI Taxonomy" id="1619313"/>
    <lineage>
        <taxon>Bacteria</taxon>
        <taxon>Pseudomonadati</taxon>
        <taxon>Pseudomonadota</taxon>
        <taxon>Gammaproteobacteria</taxon>
        <taxon>Enterobacterales</taxon>
        <taxon>Erwiniaceae</taxon>
        <taxon>Duffyella</taxon>
    </lineage>
</organism>
<sequence>MFLTGSAALTTLAYTLLASPAHAFPAFADHSERY</sequence>
<feature type="chain" id="PRO_5006861189" description="Secreted protein" evidence="1">
    <location>
        <begin position="24"/>
        <end position="34"/>
    </location>
</feature>
<accession>A0A0U5LBJ9</accession>
<dbReference type="EMBL" id="LN907828">
    <property type="protein sequence ID" value="CUU26083.1"/>
    <property type="molecule type" value="Genomic_DNA"/>
</dbReference>
<keyword evidence="1" id="KW-0732">Signal</keyword>
<name>A0A0U5LBJ9_9GAMM</name>
<evidence type="ECO:0000313" key="3">
    <source>
        <dbReference type="Proteomes" id="UP000059419"/>
    </source>
</evidence>
<evidence type="ECO:0008006" key="4">
    <source>
        <dbReference type="Google" id="ProtNLM"/>
    </source>
</evidence>
<geneLocation type="plasmid" evidence="3">
    <name>pEM01</name>
</geneLocation>
<dbReference type="Proteomes" id="UP000059419">
    <property type="component" value="Plasmid pEM01"/>
</dbReference>
<reference evidence="3" key="1">
    <citation type="submission" date="2015-11" db="EMBL/GenBank/DDBJ databases">
        <authorList>
            <person name="Blom J."/>
        </authorList>
    </citation>
    <scope>NUCLEOTIDE SEQUENCE [LARGE SCALE GENOMIC DNA]</scope>
    <source>
        <plasmid evidence="3">pEM01</plasmid>
    </source>
</reference>
<dbReference type="AlphaFoldDB" id="A0A0U5LBJ9"/>
<feature type="signal peptide" evidence="1">
    <location>
        <begin position="1"/>
        <end position="23"/>
    </location>
</feature>
<proteinExistence type="predicted"/>
<dbReference type="KEGG" id="ege:EM595_p0386"/>
<keyword evidence="3" id="KW-1185">Reference proteome</keyword>
<evidence type="ECO:0000256" key="1">
    <source>
        <dbReference type="SAM" id="SignalP"/>
    </source>
</evidence>
<evidence type="ECO:0000313" key="2">
    <source>
        <dbReference type="EMBL" id="CUU26083.1"/>
    </source>
</evidence>
<gene>
    <name evidence="2" type="ORF">EM595_p0386</name>
</gene>
<dbReference type="PATRIC" id="fig|1619313.3.peg.4005"/>